<reference evidence="2" key="1">
    <citation type="journal article" date="2019" name="Int. J. Syst. Evol. Microbiol.">
        <title>The Global Catalogue of Microorganisms (GCM) 10K type strain sequencing project: providing services to taxonomists for standard genome sequencing and annotation.</title>
        <authorList>
            <consortium name="The Broad Institute Genomics Platform"/>
            <consortium name="The Broad Institute Genome Sequencing Center for Infectious Disease"/>
            <person name="Wu L."/>
            <person name="Ma J."/>
        </authorList>
    </citation>
    <scope>NUCLEOTIDE SEQUENCE [LARGE SCALE GENOMIC DNA]</scope>
    <source>
        <strain evidence="2">S1</strain>
    </source>
</reference>
<keyword evidence="2" id="KW-1185">Reference proteome</keyword>
<comment type="caution">
    <text evidence="1">The sequence shown here is derived from an EMBL/GenBank/DDBJ whole genome shotgun (WGS) entry which is preliminary data.</text>
</comment>
<gene>
    <name evidence="1" type="ORF">ACFQ4Y_15290</name>
</gene>
<evidence type="ECO:0008006" key="3">
    <source>
        <dbReference type="Google" id="ProtNLM"/>
    </source>
</evidence>
<dbReference type="Proteomes" id="UP001597282">
    <property type="component" value="Unassembled WGS sequence"/>
</dbReference>
<sequence>MSADEAYNQLIALMAEDYKPLVKWLDHFDTTYDVKFDPPTKNQSGAPQEGEKKMSVAILLDASGSMSGRVEGGEKMELSKKR</sequence>
<protein>
    <recommendedName>
        <fullName evidence="3">VWA domain-containing protein</fullName>
    </recommendedName>
</protein>
<name>A0ABW4CDT8_9BACL</name>
<evidence type="ECO:0000313" key="1">
    <source>
        <dbReference type="EMBL" id="MFD1428271.1"/>
    </source>
</evidence>
<organism evidence="1 2">
    <name type="scientific">Kroppenstedtia sanguinis</name>
    <dbReference type="NCBI Taxonomy" id="1380684"/>
    <lineage>
        <taxon>Bacteria</taxon>
        <taxon>Bacillati</taxon>
        <taxon>Bacillota</taxon>
        <taxon>Bacilli</taxon>
        <taxon>Bacillales</taxon>
        <taxon>Thermoactinomycetaceae</taxon>
        <taxon>Kroppenstedtia</taxon>
    </lineage>
</organism>
<dbReference type="EMBL" id="JBHTNU010000020">
    <property type="protein sequence ID" value="MFD1428271.1"/>
    <property type="molecule type" value="Genomic_DNA"/>
</dbReference>
<proteinExistence type="predicted"/>
<accession>A0ABW4CDT8</accession>
<evidence type="ECO:0000313" key="2">
    <source>
        <dbReference type="Proteomes" id="UP001597282"/>
    </source>
</evidence>